<name>A0A0D2GPH5_9EURO</name>
<dbReference type="PANTHER" id="PTHR42978">
    <property type="entry name" value="QUORUM-QUENCHING LACTONASE YTNP-RELATED-RELATED"/>
    <property type="match status" value="1"/>
</dbReference>
<keyword evidence="3" id="KW-0378">Hydrolase</keyword>
<evidence type="ECO:0000256" key="1">
    <source>
        <dbReference type="ARBA" id="ARBA00007749"/>
    </source>
</evidence>
<dbReference type="GeneID" id="25298483"/>
<dbReference type="PANTHER" id="PTHR42978:SF5">
    <property type="entry name" value="METALLO-BETA-LACTAMASE DOMAIN-CONTAINING PROTEIN"/>
    <property type="match status" value="1"/>
</dbReference>
<keyword evidence="7" id="KW-1185">Reference proteome</keyword>
<dbReference type="AlphaFoldDB" id="A0A0D2GPH5"/>
<dbReference type="RefSeq" id="XP_013267409.1">
    <property type="nucleotide sequence ID" value="XM_013411955.1"/>
</dbReference>
<gene>
    <name evidence="6" type="ORF">Z518_10412</name>
</gene>
<evidence type="ECO:0000256" key="4">
    <source>
        <dbReference type="ARBA" id="ARBA00022833"/>
    </source>
</evidence>
<dbReference type="InterPro" id="IPR036866">
    <property type="entry name" value="RibonucZ/Hydroxyglut_hydro"/>
</dbReference>
<dbReference type="GO" id="GO:0046872">
    <property type="term" value="F:metal ion binding"/>
    <property type="evidence" value="ECO:0007669"/>
    <property type="project" value="UniProtKB-KW"/>
</dbReference>
<organism evidence="6 7">
    <name type="scientific">Rhinocladiella mackenziei CBS 650.93</name>
    <dbReference type="NCBI Taxonomy" id="1442369"/>
    <lineage>
        <taxon>Eukaryota</taxon>
        <taxon>Fungi</taxon>
        <taxon>Dikarya</taxon>
        <taxon>Ascomycota</taxon>
        <taxon>Pezizomycotina</taxon>
        <taxon>Eurotiomycetes</taxon>
        <taxon>Chaetothyriomycetidae</taxon>
        <taxon>Chaetothyriales</taxon>
        <taxon>Herpotrichiellaceae</taxon>
        <taxon>Rhinocladiella</taxon>
    </lineage>
</organism>
<dbReference type="InterPro" id="IPR051013">
    <property type="entry name" value="MBL_superfamily_lactonases"/>
</dbReference>
<keyword evidence="4" id="KW-0862">Zinc</keyword>
<dbReference type="Pfam" id="PF00753">
    <property type="entry name" value="Lactamase_B"/>
    <property type="match status" value="1"/>
</dbReference>
<sequence length="427" mass="47240">MKAQQTPQERPKARQINSDLFPVEEVIRARALDQTRILFPSALSPWHWVIIMSDQVYLVSPKKAPELHIPASSSCVDVRLIDTTTYGKVPASLVFTPALPGYDMFTFPSYSFLISNSNSNKHVLFDLGMRKDWETALPPKTVGFVKQYMPFTIEANLHETLDEDAGHLGITSQSISTVIWSHHHFDHRGDITAFPSTTELVVGPGFTNEYVPAYPTNPESSILETELQGRPIRELDDASFTLKIGQLPAHDLFGDGSFYILSAPGHTIGHLCALARVSNTPIPSFVFIGGDCAHYPGIFRPTEYLPLPKEVPAAPGSRFGVAPCPGMWIQEYVHPKKSATEPFLGPNAGVNEHPEQADHSVSAMEEFDANEDILVCIAHDPALLGNVDFYPKKLNDWKKQEKKEAVKWSFCGDFDVRAAKKSAAIGS</sequence>
<proteinExistence type="inferred from homology"/>
<reference evidence="6 7" key="1">
    <citation type="submission" date="2015-01" db="EMBL/GenBank/DDBJ databases">
        <title>The Genome Sequence of Rhinocladiella mackenzie CBS 650.93.</title>
        <authorList>
            <consortium name="The Broad Institute Genomics Platform"/>
            <person name="Cuomo C."/>
            <person name="de Hoog S."/>
            <person name="Gorbushina A."/>
            <person name="Stielow B."/>
            <person name="Teixiera M."/>
            <person name="Abouelleil A."/>
            <person name="Chapman S.B."/>
            <person name="Priest M."/>
            <person name="Young S.K."/>
            <person name="Wortman J."/>
            <person name="Nusbaum C."/>
            <person name="Birren B."/>
        </authorList>
    </citation>
    <scope>NUCLEOTIDE SEQUENCE [LARGE SCALE GENOMIC DNA]</scope>
    <source>
        <strain evidence="6 7">CBS 650.93</strain>
    </source>
</reference>
<dbReference type="InterPro" id="IPR001279">
    <property type="entry name" value="Metallo-B-lactamas"/>
</dbReference>
<dbReference type="STRING" id="1442369.A0A0D2GPH5"/>
<evidence type="ECO:0000259" key="5">
    <source>
        <dbReference type="SMART" id="SM00849"/>
    </source>
</evidence>
<evidence type="ECO:0000256" key="2">
    <source>
        <dbReference type="ARBA" id="ARBA00022723"/>
    </source>
</evidence>
<keyword evidence="2" id="KW-0479">Metal-binding</keyword>
<dbReference type="GO" id="GO:0016787">
    <property type="term" value="F:hydrolase activity"/>
    <property type="evidence" value="ECO:0007669"/>
    <property type="project" value="UniProtKB-KW"/>
</dbReference>
<dbReference type="SUPFAM" id="SSF56281">
    <property type="entry name" value="Metallo-hydrolase/oxidoreductase"/>
    <property type="match status" value="1"/>
</dbReference>
<evidence type="ECO:0000256" key="3">
    <source>
        <dbReference type="ARBA" id="ARBA00022801"/>
    </source>
</evidence>
<accession>A0A0D2GPH5</accession>
<evidence type="ECO:0000313" key="7">
    <source>
        <dbReference type="Proteomes" id="UP000053617"/>
    </source>
</evidence>
<dbReference type="SMART" id="SM00849">
    <property type="entry name" value="Lactamase_B"/>
    <property type="match status" value="1"/>
</dbReference>
<dbReference type="OrthoDB" id="10250730at2759"/>
<evidence type="ECO:0000313" key="6">
    <source>
        <dbReference type="EMBL" id="KIX00273.1"/>
    </source>
</evidence>
<dbReference type="HOGENOM" id="CLU_030571_1_0_1"/>
<dbReference type="CDD" id="cd07730">
    <property type="entry name" value="metallo-hydrolase-like_MBL-fold"/>
    <property type="match status" value="1"/>
</dbReference>
<protein>
    <recommendedName>
        <fullName evidence="5">Metallo-beta-lactamase domain-containing protein</fullName>
    </recommendedName>
</protein>
<dbReference type="Gene3D" id="3.60.15.10">
    <property type="entry name" value="Ribonuclease Z/Hydroxyacylglutathione hydrolase-like"/>
    <property type="match status" value="1"/>
</dbReference>
<dbReference type="EMBL" id="KN847483">
    <property type="protein sequence ID" value="KIX00273.1"/>
    <property type="molecule type" value="Genomic_DNA"/>
</dbReference>
<dbReference type="Proteomes" id="UP000053617">
    <property type="component" value="Unassembled WGS sequence"/>
</dbReference>
<feature type="domain" description="Metallo-beta-lactamase" evidence="5">
    <location>
        <begin position="108"/>
        <end position="327"/>
    </location>
</feature>
<dbReference type="VEuPathDB" id="FungiDB:Z518_10412"/>
<comment type="similarity">
    <text evidence="1">Belongs to the metallo-beta-lactamase superfamily.</text>
</comment>